<dbReference type="GO" id="GO:0000271">
    <property type="term" value="P:polysaccharide biosynthetic process"/>
    <property type="evidence" value="ECO:0007669"/>
    <property type="project" value="TreeGrafter"/>
</dbReference>
<reference evidence="5" key="1">
    <citation type="submission" date="2017-02" db="UniProtKB">
        <authorList>
            <consortium name="WormBaseParasite"/>
        </authorList>
    </citation>
    <scope>IDENTIFICATION</scope>
</reference>
<dbReference type="InterPro" id="IPR050879">
    <property type="entry name" value="Acyltransferase_3"/>
</dbReference>
<feature type="transmembrane region" description="Helical" evidence="1">
    <location>
        <begin position="40"/>
        <end position="60"/>
    </location>
</feature>
<proteinExistence type="predicted"/>
<dbReference type="EMBL" id="UYSL01009790">
    <property type="protein sequence ID" value="VDL68387.1"/>
    <property type="molecule type" value="Genomic_DNA"/>
</dbReference>
<dbReference type="PANTHER" id="PTHR23028:SF115">
    <property type="entry name" value="ACYL_TRANSF_3 DOMAIN-CONTAINING PROTEIN-RELATED"/>
    <property type="match status" value="1"/>
</dbReference>
<evidence type="ECO:0000313" key="3">
    <source>
        <dbReference type="EMBL" id="VDL68387.1"/>
    </source>
</evidence>
<dbReference type="WBParaSite" id="NBR_0000479801-mRNA-1">
    <property type="protein sequence ID" value="NBR_0000479801-mRNA-1"/>
    <property type="gene ID" value="NBR_0000479801"/>
</dbReference>
<keyword evidence="1" id="KW-0812">Transmembrane</keyword>
<protein>
    <submittedName>
        <fullName evidence="5">Acyl_transf_3 domain-containing protein</fullName>
    </submittedName>
</protein>
<evidence type="ECO:0000313" key="5">
    <source>
        <dbReference type="WBParaSite" id="NBR_0000479801-mRNA-1"/>
    </source>
</evidence>
<gene>
    <name evidence="3" type="ORF">NBR_LOCUS4798</name>
</gene>
<dbReference type="OMA" id="KSTRTFY"/>
<dbReference type="AlphaFoldDB" id="A0A0N4XQJ6"/>
<sequence length="102" mass="11791">MIRDSLLIDMKKRQDLQGLRGIAISAVVLFHFFPDFFPNGYIGVDQFFVLSGFLMTMIFGHGQLITIKSTRTFYYRRIKRIIPLYLLMIVLVGSKATLRRSG</sequence>
<feature type="transmembrane region" description="Helical" evidence="1">
    <location>
        <begin position="18"/>
        <end position="34"/>
    </location>
</feature>
<keyword evidence="4" id="KW-1185">Reference proteome</keyword>
<keyword evidence="1" id="KW-1133">Transmembrane helix</keyword>
<dbReference type="GO" id="GO:0016020">
    <property type="term" value="C:membrane"/>
    <property type="evidence" value="ECO:0007669"/>
    <property type="project" value="TreeGrafter"/>
</dbReference>
<organism evidence="5">
    <name type="scientific">Nippostrongylus brasiliensis</name>
    <name type="common">Rat hookworm</name>
    <dbReference type="NCBI Taxonomy" id="27835"/>
    <lineage>
        <taxon>Eukaryota</taxon>
        <taxon>Metazoa</taxon>
        <taxon>Ecdysozoa</taxon>
        <taxon>Nematoda</taxon>
        <taxon>Chromadorea</taxon>
        <taxon>Rhabditida</taxon>
        <taxon>Rhabditina</taxon>
        <taxon>Rhabditomorpha</taxon>
        <taxon>Strongyloidea</taxon>
        <taxon>Heligmosomidae</taxon>
        <taxon>Nippostrongylus</taxon>
    </lineage>
</organism>
<evidence type="ECO:0000256" key="1">
    <source>
        <dbReference type="SAM" id="Phobius"/>
    </source>
</evidence>
<dbReference type="STRING" id="27835.A0A0N4XQJ6"/>
<evidence type="ECO:0000259" key="2">
    <source>
        <dbReference type="Pfam" id="PF01757"/>
    </source>
</evidence>
<accession>A0A0N4XQJ6</accession>
<keyword evidence="1" id="KW-0472">Membrane</keyword>
<feature type="transmembrane region" description="Helical" evidence="1">
    <location>
        <begin position="81"/>
        <end position="98"/>
    </location>
</feature>
<name>A0A0N4XQJ6_NIPBR</name>
<dbReference type="InterPro" id="IPR002656">
    <property type="entry name" value="Acyl_transf_3_dom"/>
</dbReference>
<reference evidence="3 4" key="2">
    <citation type="submission" date="2018-11" db="EMBL/GenBank/DDBJ databases">
        <authorList>
            <consortium name="Pathogen Informatics"/>
        </authorList>
    </citation>
    <scope>NUCLEOTIDE SEQUENCE [LARGE SCALE GENOMIC DNA]</scope>
</reference>
<feature type="domain" description="Acyltransferase 3" evidence="2">
    <location>
        <begin position="15"/>
        <end position="92"/>
    </location>
</feature>
<dbReference type="PANTHER" id="PTHR23028">
    <property type="entry name" value="ACETYLTRANSFERASE"/>
    <property type="match status" value="1"/>
</dbReference>
<dbReference type="Pfam" id="PF01757">
    <property type="entry name" value="Acyl_transf_3"/>
    <property type="match status" value="1"/>
</dbReference>
<dbReference type="Proteomes" id="UP000271162">
    <property type="component" value="Unassembled WGS sequence"/>
</dbReference>
<evidence type="ECO:0000313" key="4">
    <source>
        <dbReference type="Proteomes" id="UP000271162"/>
    </source>
</evidence>
<dbReference type="GO" id="GO:0016747">
    <property type="term" value="F:acyltransferase activity, transferring groups other than amino-acyl groups"/>
    <property type="evidence" value="ECO:0007669"/>
    <property type="project" value="InterPro"/>
</dbReference>